<dbReference type="EMBL" id="JACIDX010000007">
    <property type="protein sequence ID" value="MBB3955101.1"/>
    <property type="molecule type" value="Genomic_DNA"/>
</dbReference>
<evidence type="ECO:0000313" key="1">
    <source>
        <dbReference type="EMBL" id="MBB3955101.1"/>
    </source>
</evidence>
<dbReference type="InterPro" id="IPR007833">
    <property type="entry name" value="Capsule_polysaccharide_synth"/>
</dbReference>
<comment type="caution">
    <text evidence="1">The sequence shown here is derived from an EMBL/GenBank/DDBJ whole genome shotgun (WGS) entry which is preliminary data.</text>
</comment>
<sequence length="305" mass="33226">MAIPTNRAIGRISHLDAFLADHGRALVGWGRKPSGRRAEMAARLLRRPFALLEDGFLRSVARHDPPLSLIVDDLGCYYDASRPSRIEIATARGANPDQARRARALIAQWRSSGLSKYNHARDYAGALPERYVLVADQCHGDLSVAMGLGDAADFAAMVEAALRNWPGHDVLVKVHPDARTHGKAGCIPAAALDHPHIRVIDDGCHPVRLIRGASAVYTVTSLIGFEALLHGRPVHCFGMPFYAGWGLTRDTMPAPVRRGEAEIEDLVHAAMVEAARYVDPCGGAIWPVERAIDHASRARTRWLGA</sequence>
<evidence type="ECO:0000313" key="2">
    <source>
        <dbReference type="Proteomes" id="UP000548867"/>
    </source>
</evidence>
<dbReference type="AlphaFoldDB" id="A0A7W6CLD9"/>
<proteinExistence type="predicted"/>
<accession>A0A7W6CLD9</accession>
<gene>
    <name evidence="1" type="ORF">GGR38_002053</name>
</gene>
<dbReference type="CDD" id="cd16440">
    <property type="entry name" value="beta_Kdo_transferase_KpsC_1"/>
    <property type="match status" value="1"/>
</dbReference>
<reference evidence="1 2" key="1">
    <citation type="submission" date="2020-08" db="EMBL/GenBank/DDBJ databases">
        <title>Genomic Encyclopedia of Type Strains, Phase IV (KMG-IV): sequencing the most valuable type-strain genomes for metagenomic binning, comparative biology and taxonomic classification.</title>
        <authorList>
            <person name="Goeker M."/>
        </authorList>
    </citation>
    <scope>NUCLEOTIDE SEQUENCE [LARGE SCALE GENOMIC DNA]</scope>
    <source>
        <strain evidence="1 2">DSM 27057</strain>
    </source>
</reference>
<keyword evidence="2" id="KW-1185">Reference proteome</keyword>
<dbReference type="Proteomes" id="UP000548867">
    <property type="component" value="Unassembled WGS sequence"/>
</dbReference>
<dbReference type="GO" id="GO:0015774">
    <property type="term" value="P:polysaccharide transport"/>
    <property type="evidence" value="ECO:0007669"/>
    <property type="project" value="InterPro"/>
</dbReference>
<organism evidence="1 2">
    <name type="scientific">Novosphingobium sediminicola</name>
    <dbReference type="NCBI Taxonomy" id="563162"/>
    <lineage>
        <taxon>Bacteria</taxon>
        <taxon>Pseudomonadati</taxon>
        <taxon>Pseudomonadota</taxon>
        <taxon>Alphaproteobacteria</taxon>
        <taxon>Sphingomonadales</taxon>
        <taxon>Sphingomonadaceae</taxon>
        <taxon>Novosphingobium</taxon>
    </lineage>
</organism>
<protein>
    <submittedName>
        <fullName evidence="1">Capsular polysaccharide export protein</fullName>
    </submittedName>
</protein>
<dbReference type="RefSeq" id="WP_183625139.1">
    <property type="nucleotide sequence ID" value="NZ_JACIDX010000007.1"/>
</dbReference>
<dbReference type="Pfam" id="PF05159">
    <property type="entry name" value="Capsule_synth"/>
    <property type="match status" value="1"/>
</dbReference>
<name>A0A7W6CLD9_9SPHN</name>
<dbReference type="GO" id="GO:0000271">
    <property type="term" value="P:polysaccharide biosynthetic process"/>
    <property type="evidence" value="ECO:0007669"/>
    <property type="project" value="InterPro"/>
</dbReference>